<feature type="compositionally biased region" description="Low complexity" evidence="1">
    <location>
        <begin position="14"/>
        <end position="25"/>
    </location>
</feature>
<proteinExistence type="predicted"/>
<feature type="region of interest" description="Disordered" evidence="1">
    <location>
        <begin position="1"/>
        <end position="33"/>
    </location>
</feature>
<evidence type="ECO:0000256" key="1">
    <source>
        <dbReference type="SAM" id="MobiDB-lite"/>
    </source>
</evidence>
<dbReference type="STRING" id="97972.A0A2V1DPF0"/>
<feature type="domain" description="BTB" evidence="2">
    <location>
        <begin position="39"/>
        <end position="108"/>
    </location>
</feature>
<dbReference type="SUPFAM" id="SSF54695">
    <property type="entry name" value="POZ domain"/>
    <property type="match status" value="1"/>
</dbReference>
<evidence type="ECO:0000313" key="3">
    <source>
        <dbReference type="EMBL" id="PVH99741.1"/>
    </source>
</evidence>
<dbReference type="Proteomes" id="UP000244855">
    <property type="component" value="Unassembled WGS sequence"/>
</dbReference>
<dbReference type="Gene3D" id="3.30.710.10">
    <property type="entry name" value="Potassium Channel Kv1.1, Chain A"/>
    <property type="match status" value="1"/>
</dbReference>
<dbReference type="AlphaFoldDB" id="A0A2V1DPF0"/>
<reference evidence="3 4" key="1">
    <citation type="journal article" date="2018" name="Sci. Rep.">
        <title>Comparative genomics provides insights into the lifestyle and reveals functional heterogeneity of dark septate endophytic fungi.</title>
        <authorList>
            <person name="Knapp D.G."/>
            <person name="Nemeth J.B."/>
            <person name="Barry K."/>
            <person name="Hainaut M."/>
            <person name="Henrissat B."/>
            <person name="Johnson J."/>
            <person name="Kuo A."/>
            <person name="Lim J.H.P."/>
            <person name="Lipzen A."/>
            <person name="Nolan M."/>
            <person name="Ohm R.A."/>
            <person name="Tamas L."/>
            <person name="Grigoriev I.V."/>
            <person name="Spatafora J.W."/>
            <person name="Nagy L.G."/>
            <person name="Kovacs G.M."/>
        </authorList>
    </citation>
    <scope>NUCLEOTIDE SEQUENCE [LARGE SCALE GENOMIC DNA]</scope>
    <source>
        <strain evidence="3 4">DSE2036</strain>
    </source>
</reference>
<dbReference type="CDD" id="cd18186">
    <property type="entry name" value="BTB_POZ_ZBTB_KLHL-like"/>
    <property type="match status" value="1"/>
</dbReference>
<gene>
    <name evidence="3" type="ORF">DM02DRAFT_614813</name>
</gene>
<dbReference type="PROSITE" id="PS50097">
    <property type="entry name" value="BTB"/>
    <property type="match status" value="1"/>
</dbReference>
<dbReference type="InterPro" id="IPR000210">
    <property type="entry name" value="BTB/POZ_dom"/>
</dbReference>
<name>A0A2V1DPF0_9PLEO</name>
<accession>A0A2V1DPF0</accession>
<organism evidence="3 4">
    <name type="scientific">Periconia macrospinosa</name>
    <dbReference type="NCBI Taxonomy" id="97972"/>
    <lineage>
        <taxon>Eukaryota</taxon>
        <taxon>Fungi</taxon>
        <taxon>Dikarya</taxon>
        <taxon>Ascomycota</taxon>
        <taxon>Pezizomycotina</taxon>
        <taxon>Dothideomycetes</taxon>
        <taxon>Pleosporomycetidae</taxon>
        <taxon>Pleosporales</taxon>
        <taxon>Massarineae</taxon>
        <taxon>Periconiaceae</taxon>
        <taxon>Periconia</taxon>
    </lineage>
</organism>
<dbReference type="EMBL" id="KZ805386">
    <property type="protein sequence ID" value="PVH99741.1"/>
    <property type="molecule type" value="Genomic_DNA"/>
</dbReference>
<keyword evidence="4" id="KW-1185">Reference proteome</keyword>
<evidence type="ECO:0000259" key="2">
    <source>
        <dbReference type="PROSITE" id="PS50097"/>
    </source>
</evidence>
<sequence length="357" mass="39735">MAQSLCDSGPSPPINLSSPPSLSSATPPPQPTIELSSSADVTLVIGEEKQLVRASVPALRNASSVWAAMFSGRWAESDTSEIAFPDDDIEAMLLVLRIAHIRFNEIPKKEGLSFQLLLDVAFVCDKYDLVHMVRPFLDLHNWAQPYSYPNYEGEGYPAWLFIAWTFGYADSFDRLARDLALSAKIQLAVVTKEIEDTWVTEDGHDIVQATLPPEIFESILQVRQSALVAGLEALYTILDGALKATKCLAKTKDNKPIEAPECRAEILRTLLPQLRSKSLYPERVQATSYRSSVLYLQFMVETIKIGAHNSYYDGAYISHNSCAALLDFSSAIQKAVDQMPTPTLESHRRHMEEQAKK</sequence>
<dbReference type="OrthoDB" id="5275938at2759"/>
<dbReference type="InterPro" id="IPR011333">
    <property type="entry name" value="SKP1/BTB/POZ_sf"/>
</dbReference>
<protein>
    <recommendedName>
        <fullName evidence="2">BTB domain-containing protein</fullName>
    </recommendedName>
</protein>
<evidence type="ECO:0000313" key="4">
    <source>
        <dbReference type="Proteomes" id="UP000244855"/>
    </source>
</evidence>